<evidence type="ECO:0000256" key="2">
    <source>
        <dbReference type="ARBA" id="ARBA00022980"/>
    </source>
</evidence>
<dbReference type="Pfam" id="PF01092">
    <property type="entry name" value="Ribosomal_S6e"/>
    <property type="match status" value="1"/>
</dbReference>
<dbReference type="InterPro" id="IPR014401">
    <property type="entry name" value="Ribosomal_eS6-like"/>
</dbReference>
<reference evidence="6" key="1">
    <citation type="submission" date="2018-10" db="EMBL/GenBank/DDBJ databases">
        <title>De novo assembly of a Great Dane genome.</title>
        <authorList>
            <person name="Kidd J.M."/>
            <person name="Pendleton A.L."/>
            <person name="Shen F."/>
            <person name="Emery S."/>
        </authorList>
    </citation>
    <scope>NUCLEOTIDE SEQUENCE [LARGE SCALE GENOMIC DNA]</scope>
    <source>
        <strain evidence="6">Great Dane</strain>
    </source>
</reference>
<dbReference type="GO" id="GO:1990904">
    <property type="term" value="C:ribonucleoprotein complex"/>
    <property type="evidence" value="ECO:0007669"/>
    <property type="project" value="UniProtKB-KW"/>
</dbReference>
<dbReference type="PIRSF" id="PIRSF002129">
    <property type="entry name" value="Ribosom_S6_euk"/>
    <property type="match status" value="1"/>
</dbReference>
<feature type="region of interest" description="Disordered" evidence="5">
    <location>
        <begin position="222"/>
        <end position="243"/>
    </location>
</feature>
<dbReference type="GO" id="GO:0005840">
    <property type="term" value="C:ribosome"/>
    <property type="evidence" value="ECO:0007669"/>
    <property type="project" value="UniProtKB-KW"/>
</dbReference>
<evidence type="ECO:0000256" key="1">
    <source>
        <dbReference type="ARBA" id="ARBA00009312"/>
    </source>
</evidence>
<name>A0A8C0S4Q6_CANLF</name>
<protein>
    <recommendedName>
        <fullName evidence="4">40S ribosomal protein S6</fullName>
    </recommendedName>
</protein>
<evidence type="ECO:0000256" key="3">
    <source>
        <dbReference type="ARBA" id="ARBA00023274"/>
    </source>
</evidence>
<evidence type="ECO:0000313" key="7">
    <source>
        <dbReference type="Proteomes" id="UP000694542"/>
    </source>
</evidence>
<gene>
    <name evidence="6" type="primary">LOC488146</name>
</gene>
<evidence type="ECO:0000313" key="6">
    <source>
        <dbReference type="Ensembl" id="ENSCAFP00040015811.1"/>
    </source>
</evidence>
<dbReference type="GO" id="GO:0006412">
    <property type="term" value="P:translation"/>
    <property type="evidence" value="ECO:0007669"/>
    <property type="project" value="InterPro"/>
</dbReference>
<dbReference type="AlphaFoldDB" id="A0A8C0S4Q6"/>
<dbReference type="PANTHER" id="PTHR11502">
    <property type="entry name" value="40S RIBOSOMAL PROTEIN S6"/>
    <property type="match status" value="1"/>
</dbReference>
<dbReference type="Ensembl" id="ENSCAFT00040018216.1">
    <property type="protein sequence ID" value="ENSCAFP00040015811.1"/>
    <property type="gene ID" value="ENSCAFG00040009838.1"/>
</dbReference>
<keyword evidence="3 4" id="KW-0687">Ribonucleoprotein</keyword>
<reference evidence="6" key="2">
    <citation type="submission" date="2025-08" db="UniProtKB">
        <authorList>
            <consortium name="Ensembl"/>
        </authorList>
    </citation>
    <scope>IDENTIFICATION</scope>
</reference>
<proteinExistence type="inferred from homology"/>
<dbReference type="Gene3D" id="1.20.5.2650">
    <property type="match status" value="1"/>
</dbReference>
<evidence type="ECO:0000256" key="5">
    <source>
        <dbReference type="SAM" id="MobiDB-lite"/>
    </source>
</evidence>
<evidence type="ECO:0000256" key="4">
    <source>
        <dbReference type="PIRNR" id="PIRNR002129"/>
    </source>
</evidence>
<keyword evidence="2 4" id="KW-0689">Ribosomal protein</keyword>
<dbReference type="Proteomes" id="UP000694542">
    <property type="component" value="Chromosome 34"/>
</dbReference>
<comment type="similarity">
    <text evidence="1 4">Belongs to the eukaryotic ribosomal protein eS6 family.</text>
</comment>
<accession>A0A8C0S4Q6</accession>
<dbReference type="SMART" id="SM01405">
    <property type="entry name" value="Ribosomal_S6e"/>
    <property type="match status" value="1"/>
</dbReference>
<sequence length="271" mass="30731">MKLNISLPATSCQKLTEVDGEHRLHTFYEKYMAIEVAANALGEEWKVYGVQISDGDDKQGFPMKQGVHLLLSKGHSSYRPRRTEQRRCKSVQGCRVNTNLSIPNLVIVKQKKGGGGARAEECSRLTDTTVPCVPGPKENSRICKLFNLSKEDVICQYVMRKALNKEGKKPRTIAPKIQHPVTQHDLQHKCWHIALKKQCTMKNMEEAAEYAKLLAKRMKEAEETHQQQIAKSQRLSSLTASTSKSESSQKLDCLRVTNKYNQTPNLKKHIF</sequence>
<dbReference type="GO" id="GO:0003735">
    <property type="term" value="F:structural constituent of ribosome"/>
    <property type="evidence" value="ECO:0007669"/>
    <property type="project" value="InterPro"/>
</dbReference>
<organism evidence="6 7">
    <name type="scientific">Canis lupus familiaris</name>
    <name type="common">Dog</name>
    <name type="synonym">Canis familiaris</name>
    <dbReference type="NCBI Taxonomy" id="9615"/>
    <lineage>
        <taxon>Eukaryota</taxon>
        <taxon>Metazoa</taxon>
        <taxon>Chordata</taxon>
        <taxon>Craniata</taxon>
        <taxon>Vertebrata</taxon>
        <taxon>Euteleostomi</taxon>
        <taxon>Mammalia</taxon>
        <taxon>Eutheria</taxon>
        <taxon>Laurasiatheria</taxon>
        <taxon>Carnivora</taxon>
        <taxon>Caniformia</taxon>
        <taxon>Canidae</taxon>
        <taxon>Canis</taxon>
    </lineage>
</organism>
<dbReference type="InterPro" id="IPR001377">
    <property type="entry name" value="Ribosomal_eS6"/>
</dbReference>